<dbReference type="RefSeq" id="WP_192391946.1">
    <property type="nucleotide sequence ID" value="NZ_CAJHIU010000001.1"/>
</dbReference>
<dbReference type="Gene3D" id="1.10.3210.40">
    <property type="match status" value="1"/>
</dbReference>
<gene>
    <name evidence="3" type="ORF">EBB_00220</name>
</gene>
<dbReference type="EMBL" id="JACXST010000001">
    <property type="protein sequence ID" value="MBD9358999.1"/>
    <property type="molecule type" value="Genomic_DNA"/>
</dbReference>
<feature type="region of interest" description="Disordered" evidence="1">
    <location>
        <begin position="420"/>
        <end position="455"/>
    </location>
</feature>
<feature type="compositionally biased region" description="Low complexity" evidence="1">
    <location>
        <begin position="497"/>
        <end position="508"/>
    </location>
</feature>
<accession>A0ABR9D7A7</accession>
<evidence type="ECO:0000313" key="3">
    <source>
        <dbReference type="EMBL" id="MBD9358999.1"/>
    </source>
</evidence>
<organism evidence="3 4">
    <name type="scientific">Methylomonas fluvii</name>
    <dbReference type="NCBI Taxonomy" id="1854564"/>
    <lineage>
        <taxon>Bacteria</taxon>
        <taxon>Pseudomonadati</taxon>
        <taxon>Pseudomonadota</taxon>
        <taxon>Gammaproteobacteria</taxon>
        <taxon>Methylococcales</taxon>
        <taxon>Methylococcaceae</taxon>
        <taxon>Methylomonas</taxon>
    </lineage>
</organism>
<keyword evidence="4" id="KW-1185">Reference proteome</keyword>
<reference evidence="3 4" key="1">
    <citation type="submission" date="2020-09" db="EMBL/GenBank/DDBJ databases">
        <title>Methylomonas albis sp. nov. and Methylomonas fluvii sp. nov.: Two cold-adapted methanotrophs from the River Elbe and an amended description of Methylovulum psychrotolerans strain Eb1.</title>
        <authorList>
            <person name="Bussmann I.K."/>
            <person name="Klings K.-W."/>
            <person name="Warnstedt J."/>
            <person name="Hoppert M."/>
            <person name="Saborowski A."/>
            <person name="Horn F."/>
            <person name="Liebner S."/>
        </authorList>
    </citation>
    <scope>NUCLEOTIDE SEQUENCE [LARGE SCALE GENOMIC DNA]</scope>
    <source>
        <strain evidence="3 4">EbB</strain>
    </source>
</reference>
<dbReference type="InterPro" id="IPR011119">
    <property type="entry name" value="Unchr_helicase_relaxase_TraI"/>
</dbReference>
<dbReference type="NCBIfam" id="NF041494">
    <property type="entry name" value="MobH"/>
    <property type="match status" value="1"/>
</dbReference>
<dbReference type="CDD" id="cd00077">
    <property type="entry name" value="HDc"/>
    <property type="match status" value="1"/>
</dbReference>
<name>A0ABR9D7A7_9GAMM</name>
<dbReference type="SUPFAM" id="SSF109604">
    <property type="entry name" value="HD-domain/PDEase-like"/>
    <property type="match status" value="1"/>
</dbReference>
<feature type="compositionally biased region" description="Basic and acidic residues" evidence="1">
    <location>
        <begin position="437"/>
        <end position="455"/>
    </location>
</feature>
<dbReference type="Pfam" id="PF07514">
    <property type="entry name" value="TraI_2"/>
    <property type="match status" value="1"/>
</dbReference>
<comment type="caution">
    <text evidence="3">The sequence shown here is derived from an EMBL/GenBank/DDBJ whole genome shotgun (WGS) entry which is preliminary data.</text>
</comment>
<evidence type="ECO:0000259" key="2">
    <source>
        <dbReference type="SMART" id="SM00471"/>
    </source>
</evidence>
<feature type="region of interest" description="Disordered" evidence="1">
    <location>
        <begin position="490"/>
        <end position="509"/>
    </location>
</feature>
<evidence type="ECO:0000313" key="4">
    <source>
        <dbReference type="Proteomes" id="UP000641152"/>
    </source>
</evidence>
<proteinExistence type="predicted"/>
<feature type="region of interest" description="Disordered" evidence="1">
    <location>
        <begin position="644"/>
        <end position="725"/>
    </location>
</feature>
<dbReference type="SMART" id="SM00471">
    <property type="entry name" value="HDc"/>
    <property type="match status" value="1"/>
</dbReference>
<dbReference type="InterPro" id="IPR003607">
    <property type="entry name" value="HD/PDEase_dom"/>
</dbReference>
<feature type="domain" description="HD/PDEase" evidence="2">
    <location>
        <begin position="103"/>
        <end position="271"/>
    </location>
</feature>
<evidence type="ECO:0000256" key="1">
    <source>
        <dbReference type="SAM" id="MobiDB-lite"/>
    </source>
</evidence>
<feature type="compositionally biased region" description="Basic and acidic residues" evidence="1">
    <location>
        <begin position="705"/>
        <end position="722"/>
    </location>
</feature>
<dbReference type="Proteomes" id="UP000641152">
    <property type="component" value="Unassembled WGS sequence"/>
</dbReference>
<sequence>MKTHHSSFRIPWLQRWLGASQPVPEPCPAIQEDEIPRYPPFMKGLPAAPVARILGTQAELIQTIEQTLALPEALFQSIVLPVIARYAAFSHLLPASESHHHRGAGGLFRHGLEVAHWATLASKDCLFATDATPKVRKSLELRWRLAVCFAGLLHDIGKPVSDMAVIDQHGGHTWNPCDENLTDWANQHHIERYFLRWRENRHKRHEQFSALVIERVLTRESRAFILEPGPEIMQALLETIHGLDRGSKCYALVMAADCMSVERDLKAHYHGLESAMGMPVERYLCDAMRRLIKSGQWLANEKGARIWRFEDGLYIVWRTAVKEILSLLDKDHIPGIPRDEDTLADILIERGLAIPKSLPNGGRFRYWHMQTESLNGSLFMLRLASIELVYSGEPPVPVIGAEVKDETESPAADQIPLVSQSTSEPNVKVGKRRKVKAHDNPVKINADEPKSEHVAEPILPADLAAILAMDALTDSGSGLSDHAGLEVGEMVDPHQNDTTPTSPSSDSTGVIEVESDSLAPNNTQQDQSDVARHWFASQGQAGHWLIQLAAIVAAEQWRWGTDILEVQQQCLLSFPKTPDALKLETNQFILVLEEKGWLVTDVLSPMRKVREIQQIRGVLLASEPSGMFKQLLANTTIPDVYRPQPIESELSVQTREQNAERTSKNTPKPSALSPSPPGISQEIPLDAKPLPDNATPKSASVVPHNPEDVNAKSSKAKSDTGTHKKQHYRQAIRHWMDELQQAPARMAVAGDDSTWLEVDEQSIATFLSYTPGLTRTQLMRELASHGDFRSVGTCLQLRRTP</sequence>
<protein>
    <submittedName>
        <fullName evidence="3">TraI domain-containing protein</fullName>
    </submittedName>
</protein>